<dbReference type="EMBL" id="LRFC01000001">
    <property type="protein sequence ID" value="KZE69039.1"/>
    <property type="molecule type" value="Genomic_DNA"/>
</dbReference>
<dbReference type="RefSeq" id="WP_066236386.1">
    <property type="nucleotide sequence ID" value="NZ_LRFC01000001.1"/>
</dbReference>
<sequence length="87" mass="10027">MDHQFSPKIQEALDHVKRADEAMIEAQANQTPSCFQTAKVWLETAQQSVHDAGEGTSEEEKKQLHHAKEYLRHLHETQAAIQETRYD</sequence>
<accession>A0A163SGQ4</accession>
<dbReference type="OrthoDB" id="2972778at2"/>
<protein>
    <recommendedName>
        <fullName evidence="3">DUF2564 family protein</fullName>
    </recommendedName>
</protein>
<evidence type="ECO:0000313" key="2">
    <source>
        <dbReference type="Proteomes" id="UP000076567"/>
    </source>
</evidence>
<dbReference type="AlphaFoldDB" id="A0A163SGQ4"/>
<evidence type="ECO:0008006" key="3">
    <source>
        <dbReference type="Google" id="ProtNLM"/>
    </source>
</evidence>
<dbReference type="Proteomes" id="UP000076567">
    <property type="component" value="Unassembled WGS sequence"/>
</dbReference>
<keyword evidence="2" id="KW-1185">Reference proteome</keyword>
<comment type="caution">
    <text evidence="1">The sequence shown here is derived from an EMBL/GenBank/DDBJ whole genome shotgun (WGS) entry which is preliminary data.</text>
</comment>
<organism evidence="1 2">
    <name type="scientific">Fictibacillus phosphorivorans</name>
    <dbReference type="NCBI Taxonomy" id="1221500"/>
    <lineage>
        <taxon>Bacteria</taxon>
        <taxon>Bacillati</taxon>
        <taxon>Bacillota</taxon>
        <taxon>Bacilli</taxon>
        <taxon>Bacillales</taxon>
        <taxon>Fictibacillaceae</taxon>
        <taxon>Fictibacillus</taxon>
    </lineage>
</organism>
<evidence type="ECO:0000313" key="1">
    <source>
        <dbReference type="EMBL" id="KZE69039.1"/>
    </source>
</evidence>
<gene>
    <name evidence="1" type="ORF">AWM68_01870</name>
</gene>
<name>A0A163SGQ4_9BACL</name>
<reference evidence="2" key="1">
    <citation type="submission" date="2016-01" db="EMBL/GenBank/DDBJ databases">
        <title>Draft genome of Chromobacterium sp. F49.</title>
        <authorList>
            <person name="Hong K.W."/>
        </authorList>
    </citation>
    <scope>NUCLEOTIDE SEQUENCE [LARGE SCALE GENOMIC DNA]</scope>
    <source>
        <strain evidence="2">P7IIIA</strain>
    </source>
</reference>
<proteinExistence type="predicted"/>